<dbReference type="EMBL" id="FO203427">
    <property type="protein sequence ID" value="CCH47703.1"/>
    <property type="molecule type" value="Genomic_DNA"/>
</dbReference>
<keyword evidence="7" id="KW-0812">Transmembrane</keyword>
<dbReference type="eggNOG" id="COG0348">
    <property type="taxonomic scope" value="Bacteria"/>
</dbReference>
<evidence type="ECO:0000256" key="5">
    <source>
        <dbReference type="ARBA" id="ARBA00023004"/>
    </source>
</evidence>
<organism evidence="9 10">
    <name type="scientific">Pseudodesulfovibrio piezophilus (strain DSM 21447 / JCM 15486 / C1TLV30)</name>
    <name type="common">Desulfovibrio piezophilus</name>
    <dbReference type="NCBI Taxonomy" id="1322246"/>
    <lineage>
        <taxon>Bacteria</taxon>
        <taxon>Pseudomonadati</taxon>
        <taxon>Thermodesulfobacteriota</taxon>
        <taxon>Desulfovibrionia</taxon>
        <taxon>Desulfovibrionales</taxon>
        <taxon>Desulfovibrionaceae</taxon>
    </lineage>
</organism>
<dbReference type="GO" id="GO:0051539">
    <property type="term" value="F:4 iron, 4 sulfur cluster binding"/>
    <property type="evidence" value="ECO:0007669"/>
    <property type="project" value="UniProtKB-KW"/>
</dbReference>
<keyword evidence="6" id="KW-0411">Iron-sulfur</keyword>
<evidence type="ECO:0000256" key="3">
    <source>
        <dbReference type="ARBA" id="ARBA00022723"/>
    </source>
</evidence>
<feature type="transmembrane region" description="Helical" evidence="7">
    <location>
        <begin position="277"/>
        <end position="295"/>
    </location>
</feature>
<dbReference type="RefSeq" id="WP_015413758.1">
    <property type="nucleotide sequence ID" value="NC_020409.1"/>
</dbReference>
<name>M1WUP6_PSEP2</name>
<dbReference type="Gene3D" id="3.30.70.20">
    <property type="match status" value="1"/>
</dbReference>
<keyword evidence="4" id="KW-0249">Electron transport</keyword>
<dbReference type="InterPro" id="IPR017896">
    <property type="entry name" value="4Fe4S_Fe-S-bd"/>
</dbReference>
<feature type="transmembrane region" description="Helical" evidence="7">
    <location>
        <begin position="120"/>
        <end position="144"/>
    </location>
</feature>
<sequence>MRRSYLAIPILALLLLAAHALRQADFGQFIALVMLVCILGTRNSWVRLVCIAVLVYGGVFWAQTTIDYILFRQAFHMPWVRLTCIMGSILIVNSIALWVLNSEESQRFFSQSKQTEHIRFASFFLTISGLVLAKSMAPFPILLIDRYLPGWGWVEVMLLGYYAQALSSALISPEKHIFYRPRIWGLFSVIFFAQFFLGILGFDQMLMTGVLHLPVPALIVSGPLYRGEGYFMIILFIVTLLLVGPAWCSHLCYIGAWDDRMSRFGPRPQARRGLKQLSIIGRLVTLTLSIGGAILCRSKGIPVLNMLIYAAAFGGLGICLMLFISRRVGMMTHCTAYCPMGLIAVILGKISLWRLRISPQCTGCGACIKKCRYNALDKVQIELRKPGYSCTLCGDCVSACKHGHIGYRLPFLSEKKAREIFIVLVVSLHAIFLGVARI</sequence>
<feature type="transmembrane region" description="Helical" evidence="7">
    <location>
        <begin position="420"/>
        <end position="436"/>
    </location>
</feature>
<keyword evidence="1" id="KW-0813">Transport</keyword>
<dbReference type="GO" id="GO:0046872">
    <property type="term" value="F:metal ion binding"/>
    <property type="evidence" value="ECO:0007669"/>
    <property type="project" value="UniProtKB-KW"/>
</dbReference>
<reference evidence="10" key="2">
    <citation type="journal article" date="2013" name="Stand. Genomic Sci.">
        <title>Complete genome sequence of Desulfocapsa sulfexigens, a marine deltaproteobacterium specialized in disproportionating inorganic sulfur compounds.</title>
        <authorList>
            <person name="Finster K.W."/>
            <person name="Kjeldsen K.U."/>
            <person name="Kube M."/>
            <person name="Reinhardt R."/>
            <person name="Mussmann M."/>
            <person name="Amann R."/>
            <person name="Schreiber L."/>
        </authorList>
    </citation>
    <scope>NUCLEOTIDE SEQUENCE [LARGE SCALE GENOMIC DNA]</scope>
    <source>
        <strain evidence="10">DSM 10523 / SB164P1</strain>
    </source>
</reference>
<keyword evidence="3" id="KW-0479">Metal-binding</keyword>
<feature type="transmembrane region" description="Helical" evidence="7">
    <location>
        <begin position="183"/>
        <end position="202"/>
    </location>
</feature>
<evidence type="ECO:0000256" key="7">
    <source>
        <dbReference type="SAM" id="Phobius"/>
    </source>
</evidence>
<keyword evidence="7" id="KW-0472">Membrane</keyword>
<dbReference type="AlphaFoldDB" id="M1WUP6"/>
<evidence type="ECO:0000256" key="2">
    <source>
        <dbReference type="ARBA" id="ARBA00022485"/>
    </source>
</evidence>
<dbReference type="HOGENOM" id="CLU_050827_0_0_7"/>
<dbReference type="KEGG" id="dpi:BN4_10465"/>
<evidence type="ECO:0000256" key="1">
    <source>
        <dbReference type="ARBA" id="ARBA00022448"/>
    </source>
</evidence>
<evidence type="ECO:0000313" key="10">
    <source>
        <dbReference type="Proteomes" id="UP000011724"/>
    </source>
</evidence>
<dbReference type="SUPFAM" id="SSF54862">
    <property type="entry name" value="4Fe-4S ferredoxins"/>
    <property type="match status" value="1"/>
</dbReference>
<protein>
    <submittedName>
        <fullName evidence="9">4Fe-4S ferredoxin iron-sulfur binding domain protein</fullName>
    </submittedName>
</protein>
<evidence type="ECO:0000256" key="6">
    <source>
        <dbReference type="ARBA" id="ARBA00023014"/>
    </source>
</evidence>
<dbReference type="PATRIC" id="fig|879567.3.peg.486"/>
<dbReference type="OrthoDB" id="9784262at2"/>
<keyword evidence="7" id="KW-1133">Transmembrane helix</keyword>
<feature type="transmembrane region" description="Helical" evidence="7">
    <location>
        <begin position="82"/>
        <end position="100"/>
    </location>
</feature>
<proteinExistence type="predicted"/>
<dbReference type="PANTHER" id="PTHR30176">
    <property type="entry name" value="FERREDOXIN-TYPE PROTEIN NAPH"/>
    <property type="match status" value="1"/>
</dbReference>
<reference evidence="9 10" key="1">
    <citation type="journal article" date="2013" name="PLoS ONE">
        <title>The first genomic and proteomic characterization of a deep-sea sulfate reducer: insights into the piezophilic lifestyle of Desulfovibrio piezophilus.</title>
        <authorList>
            <person name="Pradel N."/>
            <person name="Ji B."/>
            <person name="Gimenez G."/>
            <person name="Talla E."/>
            <person name="Lenoble P."/>
            <person name="Garel M."/>
            <person name="Tamburini C."/>
            <person name="Fourquet P."/>
            <person name="Lebrun R."/>
            <person name="Bertin P."/>
            <person name="Denis Y."/>
            <person name="Pophillat M."/>
            <person name="Barbe V."/>
            <person name="Ollivier B."/>
            <person name="Dolla A."/>
        </authorList>
    </citation>
    <scope>NUCLEOTIDE SEQUENCE [LARGE SCALE GENOMIC DNA]</scope>
    <source>
        <strain evidence="10">DSM 10523 / SB164P1</strain>
    </source>
</reference>
<dbReference type="InterPro" id="IPR051684">
    <property type="entry name" value="Electron_Trans/Redox"/>
</dbReference>
<dbReference type="PROSITE" id="PS51379">
    <property type="entry name" value="4FE4S_FER_2"/>
    <property type="match status" value="1"/>
</dbReference>
<evidence type="ECO:0000256" key="4">
    <source>
        <dbReference type="ARBA" id="ARBA00022982"/>
    </source>
</evidence>
<accession>M1WUP6</accession>
<feature type="transmembrane region" description="Helical" evidence="7">
    <location>
        <begin position="231"/>
        <end position="256"/>
    </location>
</feature>
<evidence type="ECO:0000259" key="8">
    <source>
        <dbReference type="PROSITE" id="PS51379"/>
    </source>
</evidence>
<evidence type="ECO:0000313" key="9">
    <source>
        <dbReference type="EMBL" id="CCH47703.1"/>
    </source>
</evidence>
<dbReference type="GO" id="GO:0005886">
    <property type="term" value="C:plasma membrane"/>
    <property type="evidence" value="ECO:0007669"/>
    <property type="project" value="TreeGrafter"/>
</dbReference>
<feature type="transmembrane region" description="Helical" evidence="7">
    <location>
        <begin position="44"/>
        <end position="70"/>
    </location>
</feature>
<keyword evidence="5" id="KW-0408">Iron</keyword>
<dbReference type="PANTHER" id="PTHR30176:SF3">
    <property type="entry name" value="FERREDOXIN-TYPE PROTEIN NAPH"/>
    <property type="match status" value="1"/>
</dbReference>
<dbReference type="Pfam" id="PF12801">
    <property type="entry name" value="Fer4_5"/>
    <property type="match status" value="1"/>
</dbReference>
<dbReference type="Proteomes" id="UP000011724">
    <property type="component" value="Chromosome"/>
</dbReference>
<feature type="transmembrane region" description="Helical" evidence="7">
    <location>
        <begin position="151"/>
        <end position="171"/>
    </location>
</feature>
<gene>
    <name evidence="9" type="ordered locus">BN4_10465</name>
</gene>
<feature type="domain" description="4Fe-4S ferredoxin-type" evidence="8">
    <location>
        <begin position="353"/>
        <end position="381"/>
    </location>
</feature>
<keyword evidence="2" id="KW-0004">4Fe-4S</keyword>
<keyword evidence="10" id="KW-1185">Reference proteome</keyword>
<dbReference type="STRING" id="1322246.BN4_10465"/>
<feature type="transmembrane region" description="Helical" evidence="7">
    <location>
        <begin position="301"/>
        <end position="324"/>
    </location>
</feature>
<dbReference type="BioCyc" id="DPIE1322246:BN4_RS02430-MONOMER"/>